<dbReference type="PANTHER" id="PTHR48078">
    <property type="entry name" value="THREONINE DEHYDRATASE, MITOCHONDRIAL-RELATED"/>
    <property type="match status" value="1"/>
</dbReference>
<evidence type="ECO:0000313" key="7">
    <source>
        <dbReference type="Proteomes" id="UP000029120"/>
    </source>
</evidence>
<dbReference type="Gramene" id="KFK38388">
    <property type="protein sequence ID" value="KFK38388"/>
    <property type="gene ID" value="AALP_AA3G107000"/>
</dbReference>
<dbReference type="GO" id="GO:0006565">
    <property type="term" value="P:L-serine catabolic process"/>
    <property type="evidence" value="ECO:0007669"/>
    <property type="project" value="TreeGrafter"/>
</dbReference>
<dbReference type="GO" id="GO:0030170">
    <property type="term" value="F:pyridoxal phosphate binding"/>
    <property type="evidence" value="ECO:0007669"/>
    <property type="project" value="InterPro"/>
</dbReference>
<dbReference type="OrthoDB" id="4418812at2759"/>
<accession>A0A087H8D6</accession>
<keyword evidence="7" id="KW-1185">Reference proteome</keyword>
<dbReference type="InterPro" id="IPR050147">
    <property type="entry name" value="Ser/Thr_Dehydratase"/>
</dbReference>
<name>A0A087H8D6_ARAAL</name>
<dbReference type="OMA" id="GAYNTMV"/>
<dbReference type="GO" id="GO:0006567">
    <property type="term" value="P:L-threonine catabolic process"/>
    <property type="evidence" value="ECO:0007669"/>
    <property type="project" value="TreeGrafter"/>
</dbReference>
<organism evidence="6 7">
    <name type="scientific">Arabis alpina</name>
    <name type="common">Alpine rock-cress</name>
    <dbReference type="NCBI Taxonomy" id="50452"/>
    <lineage>
        <taxon>Eukaryota</taxon>
        <taxon>Viridiplantae</taxon>
        <taxon>Streptophyta</taxon>
        <taxon>Embryophyta</taxon>
        <taxon>Tracheophyta</taxon>
        <taxon>Spermatophyta</taxon>
        <taxon>Magnoliopsida</taxon>
        <taxon>eudicotyledons</taxon>
        <taxon>Gunneridae</taxon>
        <taxon>Pentapetalae</taxon>
        <taxon>rosids</taxon>
        <taxon>malvids</taxon>
        <taxon>Brassicales</taxon>
        <taxon>Brassicaceae</taxon>
        <taxon>Arabideae</taxon>
        <taxon>Arabis</taxon>
    </lineage>
</organism>
<dbReference type="SUPFAM" id="SSF53686">
    <property type="entry name" value="Tryptophan synthase beta subunit-like PLP-dependent enzymes"/>
    <property type="match status" value="1"/>
</dbReference>
<protein>
    <recommendedName>
        <fullName evidence="5">Tryptophan synthase beta chain-like PALP domain-containing protein</fullName>
    </recommendedName>
</protein>
<feature type="domain" description="Tryptophan synthase beta chain-like PALP" evidence="5">
    <location>
        <begin position="102"/>
        <end position="148"/>
    </location>
</feature>
<dbReference type="InterPro" id="IPR036052">
    <property type="entry name" value="TrpB-like_PALP_sf"/>
</dbReference>
<dbReference type="GO" id="GO:0009097">
    <property type="term" value="P:isoleucine biosynthetic process"/>
    <property type="evidence" value="ECO:0007669"/>
    <property type="project" value="TreeGrafter"/>
</dbReference>
<dbReference type="GO" id="GO:0003941">
    <property type="term" value="F:L-serine ammonia-lyase activity"/>
    <property type="evidence" value="ECO:0007669"/>
    <property type="project" value="TreeGrafter"/>
</dbReference>
<dbReference type="InterPro" id="IPR000634">
    <property type="entry name" value="Ser/Thr_deHydtase_PyrdxlP-BS"/>
</dbReference>
<dbReference type="GO" id="GO:0004794">
    <property type="term" value="F:threonine deaminase activity"/>
    <property type="evidence" value="ECO:0007669"/>
    <property type="project" value="TreeGrafter"/>
</dbReference>
<sequence>MDSVRLATALSSSSLCTQMLSRNLGITRSRNSVYPVAVMSKDETFTTLPSLPRLKVSSNSLQYPAGYLGAVPERTSDPGDGSIVEAMDYLTNILSTKVYDVVIESPLQLAKKLSERLGVRMFLKREDLQPVFSFKLRGAYNTMVKLPEEQL</sequence>
<evidence type="ECO:0000259" key="5">
    <source>
        <dbReference type="Pfam" id="PF00291"/>
    </source>
</evidence>
<dbReference type="AlphaFoldDB" id="A0A087H8D6"/>
<evidence type="ECO:0000256" key="4">
    <source>
        <dbReference type="ARBA" id="ARBA00023239"/>
    </source>
</evidence>
<evidence type="ECO:0000256" key="3">
    <source>
        <dbReference type="ARBA" id="ARBA00022898"/>
    </source>
</evidence>
<dbReference type="Pfam" id="PF00291">
    <property type="entry name" value="PALP"/>
    <property type="match status" value="1"/>
</dbReference>
<gene>
    <name evidence="6" type="ordered locus">AALP_Aa3g107000</name>
</gene>
<dbReference type="InterPro" id="IPR001926">
    <property type="entry name" value="TrpB-like_PALP"/>
</dbReference>
<reference evidence="7" key="1">
    <citation type="journal article" date="2015" name="Nat. Plants">
        <title>Genome expansion of Arabis alpina linked with retrotransposition and reduced symmetric DNA methylation.</title>
        <authorList>
            <person name="Willing E.M."/>
            <person name="Rawat V."/>
            <person name="Mandakova T."/>
            <person name="Maumus F."/>
            <person name="James G.V."/>
            <person name="Nordstroem K.J."/>
            <person name="Becker C."/>
            <person name="Warthmann N."/>
            <person name="Chica C."/>
            <person name="Szarzynska B."/>
            <person name="Zytnicki M."/>
            <person name="Albani M.C."/>
            <person name="Kiefer C."/>
            <person name="Bergonzi S."/>
            <person name="Castaings L."/>
            <person name="Mateos J.L."/>
            <person name="Berns M.C."/>
            <person name="Bujdoso N."/>
            <person name="Piofczyk T."/>
            <person name="de Lorenzo L."/>
            <person name="Barrero-Sicilia C."/>
            <person name="Mateos I."/>
            <person name="Piednoel M."/>
            <person name="Hagmann J."/>
            <person name="Chen-Min-Tao R."/>
            <person name="Iglesias-Fernandez R."/>
            <person name="Schuster S.C."/>
            <person name="Alonso-Blanco C."/>
            <person name="Roudier F."/>
            <person name="Carbonero P."/>
            <person name="Paz-Ares J."/>
            <person name="Davis S.J."/>
            <person name="Pecinka A."/>
            <person name="Quesneville H."/>
            <person name="Colot V."/>
            <person name="Lysak M.A."/>
            <person name="Weigel D."/>
            <person name="Coupland G."/>
            <person name="Schneeberger K."/>
        </authorList>
    </citation>
    <scope>NUCLEOTIDE SEQUENCE [LARGE SCALE GENOMIC DNA]</scope>
    <source>
        <strain evidence="7">cv. Pajares</strain>
    </source>
</reference>
<comment type="cofactor">
    <cofactor evidence="1">
        <name>pyridoxal 5'-phosphate</name>
        <dbReference type="ChEBI" id="CHEBI:597326"/>
    </cofactor>
</comment>
<dbReference type="Proteomes" id="UP000029120">
    <property type="component" value="Chromosome 3"/>
</dbReference>
<dbReference type="Gene3D" id="3.40.50.1100">
    <property type="match status" value="1"/>
</dbReference>
<comment type="similarity">
    <text evidence="2">Belongs to the serine/threonine dehydratase family.</text>
</comment>
<evidence type="ECO:0000256" key="2">
    <source>
        <dbReference type="ARBA" id="ARBA00010869"/>
    </source>
</evidence>
<dbReference type="PROSITE" id="PS00165">
    <property type="entry name" value="DEHYDRATASE_SER_THR"/>
    <property type="match status" value="1"/>
</dbReference>
<evidence type="ECO:0000256" key="1">
    <source>
        <dbReference type="ARBA" id="ARBA00001933"/>
    </source>
</evidence>
<proteinExistence type="inferred from homology"/>
<evidence type="ECO:0000313" key="6">
    <source>
        <dbReference type="EMBL" id="KFK38388.1"/>
    </source>
</evidence>
<keyword evidence="4" id="KW-0456">Lyase</keyword>
<dbReference type="EMBL" id="CM002871">
    <property type="protein sequence ID" value="KFK38388.1"/>
    <property type="molecule type" value="Genomic_DNA"/>
</dbReference>
<dbReference type="eggNOG" id="KOG1250">
    <property type="taxonomic scope" value="Eukaryota"/>
</dbReference>
<keyword evidence="3" id="KW-0663">Pyridoxal phosphate</keyword>
<dbReference type="PANTHER" id="PTHR48078:SF11">
    <property type="entry name" value="THREONINE DEHYDRATASE, MITOCHONDRIAL"/>
    <property type="match status" value="1"/>
</dbReference>